<name>A0ABV5C360_9BACL</name>
<dbReference type="EMBL" id="JBHIRY010000016">
    <property type="protein sequence ID" value="MFB5761963.1"/>
    <property type="molecule type" value="Genomic_DNA"/>
</dbReference>
<evidence type="ECO:0000313" key="3">
    <source>
        <dbReference type="Proteomes" id="UP001580430"/>
    </source>
</evidence>
<organism evidence="2 3">
    <name type="scientific">Paenibacillus medicaginis</name>
    <dbReference type="NCBI Taxonomy" id="1470560"/>
    <lineage>
        <taxon>Bacteria</taxon>
        <taxon>Bacillati</taxon>
        <taxon>Bacillota</taxon>
        <taxon>Bacilli</taxon>
        <taxon>Bacillales</taxon>
        <taxon>Paenibacillaceae</taxon>
        <taxon>Paenibacillus</taxon>
    </lineage>
</organism>
<gene>
    <name evidence="2" type="ORF">ACE5LO_16365</name>
</gene>
<keyword evidence="3" id="KW-1185">Reference proteome</keyword>
<dbReference type="Pfam" id="PF07929">
    <property type="entry name" value="PRiA4_ORF3"/>
    <property type="match status" value="1"/>
</dbReference>
<dbReference type="SUPFAM" id="SSF159941">
    <property type="entry name" value="MM3350-like"/>
    <property type="match status" value="1"/>
</dbReference>
<dbReference type="Gene3D" id="3.10.290.30">
    <property type="entry name" value="MM3350-like"/>
    <property type="match status" value="1"/>
</dbReference>
<dbReference type="InterPro" id="IPR024047">
    <property type="entry name" value="MM3350-like_sf"/>
</dbReference>
<comment type="caution">
    <text evidence="2">The sequence shown here is derived from an EMBL/GenBank/DDBJ whole genome shotgun (WGS) entry which is preliminary data.</text>
</comment>
<reference evidence="2 3" key="1">
    <citation type="submission" date="2024-09" db="EMBL/GenBank/DDBJ databases">
        <title>Paenibacillus zeirhizospherea sp. nov., isolated from surface of the maize (Zea mays) roots in a horticulture field, Hungary.</title>
        <authorList>
            <person name="Marton D."/>
            <person name="Farkas M."/>
            <person name="Bedics A."/>
            <person name="Toth E."/>
            <person name="Tancsics A."/>
            <person name="Boka K."/>
            <person name="Marati G."/>
            <person name="Kriszt B."/>
            <person name="Cserhati M."/>
        </authorList>
    </citation>
    <scope>NUCLEOTIDE SEQUENCE [LARGE SCALE GENOMIC DNA]</scope>
    <source>
        <strain evidence="2 3">JCM 18446</strain>
    </source>
</reference>
<feature type="domain" description="Plasmid pRiA4b Orf3-like" evidence="1">
    <location>
        <begin position="5"/>
        <end position="137"/>
    </location>
</feature>
<dbReference type="RefSeq" id="WP_375521084.1">
    <property type="nucleotide sequence ID" value="NZ_JBHIRY010000016.1"/>
</dbReference>
<dbReference type="Proteomes" id="UP001580430">
    <property type="component" value="Unassembled WGS sequence"/>
</dbReference>
<protein>
    <recommendedName>
        <fullName evidence="1">Plasmid pRiA4b Orf3-like domain-containing protein</fullName>
    </recommendedName>
</protein>
<accession>A0ABV5C360</accession>
<evidence type="ECO:0000313" key="2">
    <source>
        <dbReference type="EMBL" id="MFB5761963.1"/>
    </source>
</evidence>
<dbReference type="InterPro" id="IPR012912">
    <property type="entry name" value="Plasmid_pRiA4b_Orf3-like"/>
</dbReference>
<sequence>MAKIFKITLTDWNGAVRGKPYRKIAIQENASLYNLAAVALAEFDFDMDHLFGFYDNLKNWARSEEGYELFADVGERMNFPGVRKAKVSKVFHTPKQKMLLLFDYGDEWRFIVQYLEDGDLRGTKLPALLEAKGEAPDQYGGFSDENDEDEV</sequence>
<proteinExistence type="predicted"/>
<evidence type="ECO:0000259" key="1">
    <source>
        <dbReference type="Pfam" id="PF07929"/>
    </source>
</evidence>